<keyword evidence="4 11" id="KW-1133">Transmembrane helix</keyword>
<keyword evidence="5" id="KW-0406">Ion transport</keyword>
<dbReference type="Pfam" id="PF00060">
    <property type="entry name" value="Lig_chan"/>
    <property type="match status" value="1"/>
</dbReference>
<evidence type="ECO:0000256" key="5">
    <source>
        <dbReference type="ARBA" id="ARBA00023065"/>
    </source>
</evidence>
<keyword evidence="8" id="KW-0325">Glycoprotein</keyword>
<name>A0AAN9GLL8_9CAEN</name>
<feature type="domain" description="Ionotropic glutamate receptor C-terminal" evidence="12">
    <location>
        <begin position="313"/>
        <end position="685"/>
    </location>
</feature>
<dbReference type="Gene3D" id="3.40.190.10">
    <property type="entry name" value="Periplasmic binding protein-like II"/>
    <property type="match status" value="2"/>
</dbReference>
<evidence type="ECO:0000256" key="4">
    <source>
        <dbReference type="ARBA" id="ARBA00022989"/>
    </source>
</evidence>
<dbReference type="AlphaFoldDB" id="A0AAN9GLL8"/>
<dbReference type="InterPro" id="IPR015683">
    <property type="entry name" value="Ionotropic_Glu_rcpt"/>
</dbReference>
<organism evidence="14 15">
    <name type="scientific">Littorina saxatilis</name>
    <dbReference type="NCBI Taxonomy" id="31220"/>
    <lineage>
        <taxon>Eukaryota</taxon>
        <taxon>Metazoa</taxon>
        <taxon>Spiralia</taxon>
        <taxon>Lophotrochozoa</taxon>
        <taxon>Mollusca</taxon>
        <taxon>Gastropoda</taxon>
        <taxon>Caenogastropoda</taxon>
        <taxon>Littorinimorpha</taxon>
        <taxon>Littorinoidea</taxon>
        <taxon>Littorinidae</taxon>
        <taxon>Littorina</taxon>
    </lineage>
</organism>
<evidence type="ECO:0000259" key="12">
    <source>
        <dbReference type="SMART" id="SM00079"/>
    </source>
</evidence>
<dbReference type="EMBL" id="JBAMIC010000002">
    <property type="protein sequence ID" value="KAK7112471.1"/>
    <property type="molecule type" value="Genomic_DNA"/>
</dbReference>
<proteinExistence type="predicted"/>
<dbReference type="PANTHER" id="PTHR18966">
    <property type="entry name" value="IONOTROPIC GLUTAMATE RECEPTOR"/>
    <property type="match status" value="1"/>
</dbReference>
<dbReference type="InterPro" id="IPR001320">
    <property type="entry name" value="Iontro_rcpt_C"/>
</dbReference>
<evidence type="ECO:0000256" key="7">
    <source>
        <dbReference type="ARBA" id="ARBA00023170"/>
    </source>
</evidence>
<evidence type="ECO:0000256" key="9">
    <source>
        <dbReference type="ARBA" id="ARBA00023286"/>
    </source>
</evidence>
<feature type="transmembrane region" description="Helical" evidence="11">
    <location>
        <begin position="438"/>
        <end position="457"/>
    </location>
</feature>
<dbReference type="GO" id="GO:0015276">
    <property type="term" value="F:ligand-gated monoatomic ion channel activity"/>
    <property type="evidence" value="ECO:0007669"/>
    <property type="project" value="InterPro"/>
</dbReference>
<evidence type="ECO:0000259" key="13">
    <source>
        <dbReference type="SMART" id="SM00918"/>
    </source>
</evidence>
<evidence type="ECO:0000256" key="1">
    <source>
        <dbReference type="ARBA" id="ARBA00004141"/>
    </source>
</evidence>
<comment type="subcellular location">
    <subcellularLocation>
        <location evidence="1">Membrane</location>
        <topology evidence="1">Multi-pass membrane protein</topology>
    </subcellularLocation>
</comment>
<dbReference type="SMART" id="SM00079">
    <property type="entry name" value="PBPe"/>
    <property type="match status" value="1"/>
</dbReference>
<dbReference type="SUPFAM" id="SSF53850">
    <property type="entry name" value="Periplasmic binding protein-like II"/>
    <property type="match status" value="1"/>
</dbReference>
<reference evidence="14 15" key="1">
    <citation type="submission" date="2024-02" db="EMBL/GenBank/DDBJ databases">
        <title>Chromosome-scale genome assembly of the rough periwinkle Littorina saxatilis.</title>
        <authorList>
            <person name="De Jode A."/>
            <person name="Faria R."/>
            <person name="Formenti G."/>
            <person name="Sims Y."/>
            <person name="Smith T.P."/>
            <person name="Tracey A."/>
            <person name="Wood J.M.D."/>
            <person name="Zagrodzka Z.B."/>
            <person name="Johannesson K."/>
            <person name="Butlin R.K."/>
            <person name="Leder E.H."/>
        </authorList>
    </citation>
    <scope>NUCLEOTIDE SEQUENCE [LARGE SCALE GENOMIC DNA]</scope>
    <source>
        <strain evidence="14">Snail1</strain>
        <tissue evidence="14">Muscle</tissue>
    </source>
</reference>
<keyword evidence="2" id="KW-0813">Transport</keyword>
<sequence>MASTPQSPLLLLTHDPCPELTQPECSLQEDGSCSNYSDAQQVVHVSLAPWLLHWVQATCDVIRTVSWSEVALVMDDTLPSAHHGELISCLTLSNIGSVTLKVQSSNRDVILSLMTSLATTGIRNFLLCVNPLTSSALVSLMKDEDMNLADYHTLVACPGARPDDITTARSLGLRVLVMTYTTPDVRSDVTASLLDPCGFLPSYQQIATDQVLAGLSKLNTTLPFSLSCNTTDTPFLCNQVSETTLSEEQQQKKKKSLEFSEDDVEFSVCGSREWSSVNPLTEVAVWRPARPHQLSVIHPYALTDHFTHFSNLTLTVATLEALPFVKNSSHDSTVSYEGLCIDILDAIAAQLNFTYVITSPQDKKYGAPEEDGTWNGMVGMVKRGEADLAIGPFTITSVRERVVDFTVPYMEDGGGILSRKTDYTPDLMRIFSPFQADIWLATGGMVVVFGLVLFVIMKYDPEHSPPSCMVDQEEGQGLGRVKQRGQLHEDSWNIATSIWTIFGSIMEQGAAKHPRRTSARFVLGCWWVFTILIMSIYTATLAAMLTVTKQPGLIDSIDQVAAATHLTPVTLAGTNWETLFKTAEIGVYKEIGMRMQEGPNVLDVDQALQYVKDGTGVWLYDISQLDYFYRQDCQTLHLAKRVFNANGLGFVLPQQAPFKRAFNRIILKLQEGGFMSMWRKRWWQGEEDCGRSNQGGTSLSQGNQLGTESIGGILLLYGVVVVLAAISMALQRLKATSVCSRITNTSMFHRRQQPPQ</sequence>
<dbReference type="GO" id="GO:0016020">
    <property type="term" value="C:membrane"/>
    <property type="evidence" value="ECO:0007669"/>
    <property type="project" value="UniProtKB-SubCell"/>
</dbReference>
<keyword evidence="3 11" id="KW-0812">Transmembrane</keyword>
<evidence type="ECO:0000256" key="11">
    <source>
        <dbReference type="SAM" id="Phobius"/>
    </source>
</evidence>
<keyword evidence="15" id="KW-1185">Reference proteome</keyword>
<keyword evidence="9" id="KW-1071">Ligand-gated ion channel</keyword>
<evidence type="ECO:0000256" key="8">
    <source>
        <dbReference type="ARBA" id="ARBA00023180"/>
    </source>
</evidence>
<gene>
    <name evidence="14" type="ORF">V1264_011924</name>
</gene>
<keyword evidence="6 11" id="KW-0472">Membrane</keyword>
<keyword evidence="7" id="KW-0675">Receptor</keyword>
<dbReference type="Proteomes" id="UP001374579">
    <property type="component" value="Unassembled WGS sequence"/>
</dbReference>
<evidence type="ECO:0000313" key="15">
    <source>
        <dbReference type="Proteomes" id="UP001374579"/>
    </source>
</evidence>
<dbReference type="FunFam" id="3.40.190.10:FF:000024">
    <property type="entry name" value="Glutamate receptor, ionotropic, delta 1"/>
    <property type="match status" value="1"/>
</dbReference>
<dbReference type="Gene3D" id="1.10.287.70">
    <property type="match status" value="1"/>
</dbReference>
<evidence type="ECO:0000256" key="10">
    <source>
        <dbReference type="ARBA" id="ARBA00023303"/>
    </source>
</evidence>
<dbReference type="Pfam" id="PF10613">
    <property type="entry name" value="Lig_chan-Glu_bd"/>
    <property type="match status" value="1"/>
</dbReference>
<feature type="transmembrane region" description="Helical" evidence="11">
    <location>
        <begin position="521"/>
        <end position="545"/>
    </location>
</feature>
<accession>A0AAN9GLL8</accession>
<comment type="caution">
    <text evidence="14">The sequence shown here is derived from an EMBL/GenBank/DDBJ whole genome shotgun (WGS) entry which is preliminary data.</text>
</comment>
<keyword evidence="10" id="KW-0407">Ion channel</keyword>
<protein>
    <submittedName>
        <fullName evidence="14">Uncharacterized protein</fullName>
    </submittedName>
</protein>
<evidence type="ECO:0000256" key="3">
    <source>
        <dbReference type="ARBA" id="ARBA00022692"/>
    </source>
</evidence>
<evidence type="ECO:0000256" key="6">
    <source>
        <dbReference type="ARBA" id="ARBA00023136"/>
    </source>
</evidence>
<evidence type="ECO:0000256" key="2">
    <source>
        <dbReference type="ARBA" id="ARBA00022448"/>
    </source>
</evidence>
<feature type="transmembrane region" description="Helical" evidence="11">
    <location>
        <begin position="710"/>
        <end position="730"/>
    </location>
</feature>
<dbReference type="SMART" id="SM00918">
    <property type="entry name" value="Lig_chan-Glu_bd"/>
    <property type="match status" value="1"/>
</dbReference>
<evidence type="ECO:0000313" key="14">
    <source>
        <dbReference type="EMBL" id="KAK7112471.1"/>
    </source>
</evidence>
<feature type="domain" description="Ionotropic glutamate receptor L-glutamate and glycine-binding" evidence="13">
    <location>
        <begin position="323"/>
        <end position="383"/>
    </location>
</feature>
<dbReference type="InterPro" id="IPR019594">
    <property type="entry name" value="Glu/Gly-bd"/>
</dbReference>